<evidence type="ECO:0000256" key="2">
    <source>
        <dbReference type="ARBA" id="ARBA00007236"/>
    </source>
</evidence>
<dbReference type="GO" id="GO:0005125">
    <property type="term" value="F:cytokine activity"/>
    <property type="evidence" value="ECO:0007669"/>
    <property type="project" value="UniProtKB-KW"/>
</dbReference>
<comment type="similarity">
    <text evidence="2">Belongs to the IL-17 family.</text>
</comment>
<accession>A0A2H5BTL1</accession>
<dbReference type="InterPro" id="IPR020440">
    <property type="entry name" value="IL-17_chr"/>
</dbReference>
<dbReference type="AlphaFoldDB" id="A0A2H5BTL1"/>
<evidence type="ECO:0000256" key="5">
    <source>
        <dbReference type="ARBA" id="ARBA00022729"/>
    </source>
</evidence>
<keyword evidence="3" id="KW-0202">Cytokine</keyword>
<dbReference type="EMBL" id="KY659530">
    <property type="protein sequence ID" value="AUG89996.1"/>
    <property type="molecule type" value="mRNA"/>
</dbReference>
<protein>
    <submittedName>
        <fullName evidence="6">Interleukin-17C2</fullName>
    </submittedName>
</protein>
<gene>
    <name evidence="6" type="primary">IL-17C2</name>
</gene>
<keyword evidence="4" id="KW-0964">Secreted</keyword>
<proteinExistence type="evidence at transcript level"/>
<dbReference type="InterPro" id="IPR029034">
    <property type="entry name" value="Cystine-knot_cytokine"/>
</dbReference>
<dbReference type="PRINTS" id="PR01932">
    <property type="entry name" value="INTRLEUKIN17"/>
</dbReference>
<evidence type="ECO:0000256" key="4">
    <source>
        <dbReference type="ARBA" id="ARBA00022525"/>
    </source>
</evidence>
<evidence type="ECO:0000256" key="1">
    <source>
        <dbReference type="ARBA" id="ARBA00004613"/>
    </source>
</evidence>
<dbReference type="InterPro" id="IPR010345">
    <property type="entry name" value="IL-17_fam"/>
</dbReference>
<dbReference type="SUPFAM" id="SSF57501">
    <property type="entry name" value="Cystine-knot cytokines"/>
    <property type="match status" value="1"/>
</dbReference>
<evidence type="ECO:0000256" key="3">
    <source>
        <dbReference type="ARBA" id="ARBA00022514"/>
    </source>
</evidence>
<comment type="subcellular location">
    <subcellularLocation>
        <location evidence="1">Secreted</location>
    </subcellularLocation>
</comment>
<organism evidence="6">
    <name type="scientific">Larimichthys crocea</name>
    <name type="common">Large yellow croaker</name>
    <name type="synonym">Pseudosciaena crocea</name>
    <dbReference type="NCBI Taxonomy" id="215358"/>
    <lineage>
        <taxon>Eukaryota</taxon>
        <taxon>Metazoa</taxon>
        <taxon>Chordata</taxon>
        <taxon>Craniata</taxon>
        <taxon>Vertebrata</taxon>
        <taxon>Euteleostomi</taxon>
        <taxon>Actinopterygii</taxon>
        <taxon>Neopterygii</taxon>
        <taxon>Teleostei</taxon>
        <taxon>Neoteleostei</taxon>
        <taxon>Acanthomorphata</taxon>
        <taxon>Eupercaria</taxon>
        <taxon>Sciaenidae</taxon>
        <taxon>Larimichthys</taxon>
    </lineage>
</organism>
<reference evidence="6" key="1">
    <citation type="journal article" date="2017" name="Dev. Comp. Immunol.">
        <title>Comparative study of interleukin-17C (IL-17C) and IL-17D in large yellow croaker Larimichthys crocea reveals their similar but differential functional activity.</title>
        <authorList>
            <person name="Ding Y."/>
            <person name="Ao J."/>
            <person name="Chen X."/>
        </authorList>
    </citation>
    <scope>NUCLEOTIDE SEQUENCE</scope>
</reference>
<sequence length="172" mass="19276">MALVSLQTIFLGSMLIFNDHTSSSSSCSAAAVPSGCMSEDDLRIRGETFEAKYKDRTRDLGQKDTRETCEQAAKNLSGGMNTRSSSPWRYRLNREDDRFPRDIFFAECVCDGCIIDGHKIDLNYNSVRVNASLMVLRKISCPGYHDKYKVRKEIISVPVACTCVMPKVISSK</sequence>
<name>A0A2H5BTL1_LARCR</name>
<dbReference type="Gene3D" id="2.10.90.10">
    <property type="entry name" value="Cystine-knot cytokines"/>
    <property type="match status" value="1"/>
</dbReference>
<dbReference type="GO" id="GO:0006954">
    <property type="term" value="P:inflammatory response"/>
    <property type="evidence" value="ECO:0007669"/>
    <property type="project" value="InterPro"/>
</dbReference>
<evidence type="ECO:0000313" key="6">
    <source>
        <dbReference type="EMBL" id="AUG89996.1"/>
    </source>
</evidence>
<keyword evidence="5" id="KW-0732">Signal</keyword>
<dbReference type="Pfam" id="PF06083">
    <property type="entry name" value="IL17"/>
    <property type="match status" value="1"/>
</dbReference>
<dbReference type="GO" id="GO:0005615">
    <property type="term" value="C:extracellular space"/>
    <property type="evidence" value="ECO:0007669"/>
    <property type="project" value="UniProtKB-KW"/>
</dbReference>